<gene>
    <name evidence="4" type="ORF">GCM10010981_04550</name>
</gene>
<proteinExistence type="inferred from homology"/>
<dbReference type="Gene3D" id="1.10.3730.10">
    <property type="entry name" value="ProC C-terminal domain-like"/>
    <property type="match status" value="1"/>
</dbReference>
<reference evidence="5" key="1">
    <citation type="journal article" date="2019" name="Int. J. Syst. Evol. Microbiol.">
        <title>The Global Catalogue of Microorganisms (GCM) 10K type strain sequencing project: providing services to taxonomists for standard genome sequencing and annotation.</title>
        <authorList>
            <consortium name="The Broad Institute Genomics Platform"/>
            <consortium name="The Broad Institute Genome Sequencing Center for Infectious Disease"/>
            <person name="Wu L."/>
            <person name="Ma J."/>
        </authorList>
    </citation>
    <scope>NUCLEOTIDE SEQUENCE [LARGE SCALE GENOMIC DNA]</scope>
    <source>
        <strain evidence="5">CGMCC 1.15439</strain>
    </source>
</reference>
<evidence type="ECO:0000256" key="2">
    <source>
        <dbReference type="ARBA" id="ARBA00023002"/>
    </source>
</evidence>
<dbReference type="InterPro" id="IPR008927">
    <property type="entry name" value="6-PGluconate_DH-like_C_sf"/>
</dbReference>
<dbReference type="InterPro" id="IPR028939">
    <property type="entry name" value="P5C_Rdtase_cat_N"/>
</dbReference>
<dbReference type="SUPFAM" id="SSF48179">
    <property type="entry name" value="6-phosphogluconate dehydrogenase C-terminal domain-like"/>
    <property type="match status" value="1"/>
</dbReference>
<keyword evidence="5" id="KW-1185">Reference proteome</keyword>
<organism evidence="4 5">
    <name type="scientific">Dyella nitratireducens</name>
    <dbReference type="NCBI Taxonomy" id="1849580"/>
    <lineage>
        <taxon>Bacteria</taxon>
        <taxon>Pseudomonadati</taxon>
        <taxon>Pseudomonadota</taxon>
        <taxon>Gammaproteobacteria</taxon>
        <taxon>Lysobacterales</taxon>
        <taxon>Rhodanobacteraceae</taxon>
        <taxon>Dyella</taxon>
    </lineage>
</organism>
<dbReference type="PANTHER" id="PTHR11645:SF13">
    <property type="entry name" value="PYRROLINE-5-CARBOXYLATE REDUCTASE CATALYTIC N-TERMINAL DOMAIN-CONTAINING PROTEIN"/>
    <property type="match status" value="1"/>
</dbReference>
<dbReference type="Pfam" id="PF03807">
    <property type="entry name" value="F420_oxidored"/>
    <property type="match status" value="1"/>
</dbReference>
<keyword evidence="2" id="KW-0560">Oxidoreductase</keyword>
<dbReference type="PANTHER" id="PTHR11645">
    <property type="entry name" value="PYRROLINE-5-CARBOXYLATE REDUCTASE"/>
    <property type="match status" value="1"/>
</dbReference>
<protein>
    <submittedName>
        <fullName evidence="4">Pyrroline-5-carboxylate reductase</fullName>
    </submittedName>
</protein>
<evidence type="ECO:0000313" key="5">
    <source>
        <dbReference type="Proteomes" id="UP000620046"/>
    </source>
</evidence>
<dbReference type="InterPro" id="IPR036291">
    <property type="entry name" value="NAD(P)-bd_dom_sf"/>
</dbReference>
<evidence type="ECO:0000259" key="3">
    <source>
        <dbReference type="Pfam" id="PF03807"/>
    </source>
</evidence>
<feature type="domain" description="Pyrroline-5-carboxylate reductase catalytic N-terminal" evidence="3">
    <location>
        <begin position="2"/>
        <end position="92"/>
    </location>
</feature>
<evidence type="ECO:0000313" key="4">
    <source>
        <dbReference type="EMBL" id="GGA19637.1"/>
    </source>
</evidence>
<dbReference type="EMBL" id="BMJA01000001">
    <property type="protein sequence ID" value="GGA19637.1"/>
    <property type="molecule type" value="Genomic_DNA"/>
</dbReference>
<dbReference type="SUPFAM" id="SSF51735">
    <property type="entry name" value="NAD(P)-binding Rossmann-fold domains"/>
    <property type="match status" value="1"/>
</dbReference>
<evidence type="ECO:0000256" key="1">
    <source>
        <dbReference type="ARBA" id="ARBA00005525"/>
    </source>
</evidence>
<accession>A0ABQ1FL20</accession>
<comment type="caution">
    <text evidence="4">The sequence shown here is derived from an EMBL/GenBank/DDBJ whole genome shotgun (WGS) entry which is preliminary data.</text>
</comment>
<dbReference type="PIRSF" id="PIRSF000193">
    <property type="entry name" value="Pyrrol-5-carb_rd"/>
    <property type="match status" value="1"/>
</dbReference>
<dbReference type="InterPro" id="IPR000304">
    <property type="entry name" value="Pyrroline-COOH_reductase"/>
</dbReference>
<dbReference type="Gene3D" id="3.40.50.720">
    <property type="entry name" value="NAD(P)-binding Rossmann-like Domain"/>
    <property type="match status" value="1"/>
</dbReference>
<dbReference type="Proteomes" id="UP000620046">
    <property type="component" value="Unassembled WGS sequence"/>
</dbReference>
<sequence>MLGVLGVGAIATAIVTGLSEGDEPPDILLSPRNAELAAKLAASYPNVRVADSNQAVVDQSAVVFLCLRPADAPRVISELTFKDQSVISVMAGMPLKVLRELVAPVQNIARTIPLPSVAIRRGITPLYPATDPARSLFARLGHVIEVADETAFDLFSAATATIAAHFLYLNRVSAWLAAHGIVRQEAQQYVGAMFGELAASLQGSELDFAKLMREHATPGGINELFCQVMGDEGVWEAVDLGLDRVQQRLTGKVRAS</sequence>
<dbReference type="RefSeq" id="WP_268236472.1">
    <property type="nucleotide sequence ID" value="NZ_BSNP01000007.1"/>
</dbReference>
<name>A0ABQ1FL20_9GAMM</name>
<comment type="similarity">
    <text evidence="1">Belongs to the pyrroline-5-carboxylate reductase family.</text>
</comment>